<reference evidence="6" key="2">
    <citation type="submission" date="2015-03" db="EMBL/GenBank/DDBJ databases">
        <title>Genome sequence of Paenibacillus beijingensis strain DSM 24997T.</title>
        <authorList>
            <person name="Kwak Y."/>
            <person name="Shin J.-H."/>
        </authorList>
    </citation>
    <scope>NUCLEOTIDE SEQUENCE [LARGE SCALE GENOMIC DNA]</scope>
    <source>
        <strain evidence="6">DSM 24997</strain>
    </source>
</reference>
<organism evidence="5 6">
    <name type="scientific">Paenibacillus beijingensis</name>
    <dbReference type="NCBI Taxonomy" id="1126833"/>
    <lineage>
        <taxon>Bacteria</taxon>
        <taxon>Bacillati</taxon>
        <taxon>Bacillota</taxon>
        <taxon>Bacilli</taxon>
        <taxon>Bacillales</taxon>
        <taxon>Paenibacillaceae</taxon>
        <taxon>Paenibacillus</taxon>
    </lineage>
</organism>
<dbReference type="InterPro" id="IPR003313">
    <property type="entry name" value="AraC-bd"/>
</dbReference>
<dbReference type="GO" id="GO:0003700">
    <property type="term" value="F:DNA-binding transcription factor activity"/>
    <property type="evidence" value="ECO:0007669"/>
    <property type="project" value="InterPro"/>
</dbReference>
<gene>
    <name evidence="5" type="ORF">VN24_07080</name>
</gene>
<reference evidence="5 6" key="1">
    <citation type="journal article" date="2015" name="J. Biotechnol.">
        <title>Complete genome sequence of Paenibacillus beijingensis 7188(T) (=DSM 24997(T)), a novel rhizobacterium from jujube garden soil.</title>
        <authorList>
            <person name="Kwak Y."/>
            <person name="Shin J.H."/>
        </authorList>
    </citation>
    <scope>NUCLEOTIDE SEQUENCE [LARGE SCALE GENOMIC DNA]</scope>
    <source>
        <strain evidence="5 6">DSM 24997</strain>
    </source>
</reference>
<dbReference type="PRINTS" id="PR00032">
    <property type="entry name" value="HTHARAC"/>
</dbReference>
<dbReference type="AlphaFoldDB" id="A0A0D5NHD6"/>
<evidence type="ECO:0000256" key="2">
    <source>
        <dbReference type="ARBA" id="ARBA00023125"/>
    </source>
</evidence>
<protein>
    <submittedName>
        <fullName evidence="5">AraC family transcriptional regulator</fullName>
    </submittedName>
</protein>
<keyword evidence="1" id="KW-0805">Transcription regulation</keyword>
<proteinExistence type="predicted"/>
<dbReference type="PROSITE" id="PS00041">
    <property type="entry name" value="HTH_ARAC_FAMILY_1"/>
    <property type="match status" value="1"/>
</dbReference>
<sequence length="274" mass="31925">MEDEPDLQTSLLICGYSYHSEPFKDSHKKMTHYLFRLQTEGSSRVLYNDKEYPLQKGDLLLIKPGDAYDLRVEGSSDEGRVSSGDYYLFCNGSWIDDWWKRNDRPAVTRIGIDDRLLGLWRNLILEKRRAPFEENVELTDYLLRSLCLYLDRAVTESMQTDRSTFMALKLKRFIEENATVTFKLEEAARYVGLSLSRAVHLFKACYGKTMIQYAIEVRLNAALERMKYSSMTLEQIAETCGFASYSYFYRVFRAQFGISPVKFRASETEVSKPR</sequence>
<dbReference type="HOGENOM" id="CLU_000445_88_6_9"/>
<dbReference type="SUPFAM" id="SSF46689">
    <property type="entry name" value="Homeodomain-like"/>
    <property type="match status" value="1"/>
</dbReference>
<dbReference type="InterPro" id="IPR009057">
    <property type="entry name" value="Homeodomain-like_sf"/>
</dbReference>
<keyword evidence="6" id="KW-1185">Reference proteome</keyword>
<keyword evidence="2" id="KW-0238">DNA-binding</keyword>
<dbReference type="Proteomes" id="UP000032633">
    <property type="component" value="Chromosome"/>
</dbReference>
<evidence type="ECO:0000313" key="5">
    <source>
        <dbReference type="EMBL" id="AJY74382.1"/>
    </source>
</evidence>
<dbReference type="PANTHER" id="PTHR43280:SF2">
    <property type="entry name" value="HTH-TYPE TRANSCRIPTIONAL REGULATOR EXSA"/>
    <property type="match status" value="1"/>
</dbReference>
<evidence type="ECO:0000259" key="4">
    <source>
        <dbReference type="PROSITE" id="PS01124"/>
    </source>
</evidence>
<dbReference type="Pfam" id="PF02311">
    <property type="entry name" value="AraC_binding"/>
    <property type="match status" value="1"/>
</dbReference>
<dbReference type="InterPro" id="IPR037923">
    <property type="entry name" value="HTH-like"/>
</dbReference>
<dbReference type="InterPro" id="IPR020449">
    <property type="entry name" value="Tscrpt_reg_AraC-type_HTH"/>
</dbReference>
<keyword evidence="3" id="KW-0804">Transcription</keyword>
<accession>A0A0D5NHD6</accession>
<dbReference type="InterPro" id="IPR018060">
    <property type="entry name" value="HTH_AraC"/>
</dbReference>
<dbReference type="PATRIC" id="fig|1126833.4.peg.1552"/>
<dbReference type="PROSITE" id="PS01124">
    <property type="entry name" value="HTH_ARAC_FAMILY_2"/>
    <property type="match status" value="1"/>
</dbReference>
<feature type="domain" description="HTH araC/xylS-type" evidence="4">
    <location>
        <begin position="168"/>
        <end position="266"/>
    </location>
</feature>
<dbReference type="SMART" id="SM00342">
    <property type="entry name" value="HTH_ARAC"/>
    <property type="match status" value="1"/>
</dbReference>
<dbReference type="SUPFAM" id="SSF51215">
    <property type="entry name" value="Regulatory protein AraC"/>
    <property type="match status" value="1"/>
</dbReference>
<dbReference type="KEGG" id="pbj:VN24_07080"/>
<evidence type="ECO:0000313" key="6">
    <source>
        <dbReference type="Proteomes" id="UP000032633"/>
    </source>
</evidence>
<name>A0A0D5NHD6_9BACL</name>
<dbReference type="GO" id="GO:0043565">
    <property type="term" value="F:sequence-specific DNA binding"/>
    <property type="evidence" value="ECO:0007669"/>
    <property type="project" value="InterPro"/>
</dbReference>
<dbReference type="InterPro" id="IPR018062">
    <property type="entry name" value="HTH_AraC-typ_CS"/>
</dbReference>
<dbReference type="Gene3D" id="1.10.10.60">
    <property type="entry name" value="Homeodomain-like"/>
    <property type="match status" value="1"/>
</dbReference>
<dbReference type="EMBL" id="CP011058">
    <property type="protein sequence ID" value="AJY74382.1"/>
    <property type="molecule type" value="Genomic_DNA"/>
</dbReference>
<dbReference type="PANTHER" id="PTHR43280">
    <property type="entry name" value="ARAC-FAMILY TRANSCRIPTIONAL REGULATOR"/>
    <property type="match status" value="1"/>
</dbReference>
<dbReference type="STRING" id="1126833.VN24_07080"/>
<evidence type="ECO:0000256" key="3">
    <source>
        <dbReference type="ARBA" id="ARBA00023163"/>
    </source>
</evidence>
<evidence type="ECO:0000256" key="1">
    <source>
        <dbReference type="ARBA" id="ARBA00023015"/>
    </source>
</evidence>
<dbReference type="Pfam" id="PF12833">
    <property type="entry name" value="HTH_18"/>
    <property type="match status" value="1"/>
</dbReference>